<dbReference type="EMBL" id="SDAM02029482">
    <property type="protein sequence ID" value="KAH6757206.1"/>
    <property type="molecule type" value="Genomic_DNA"/>
</dbReference>
<evidence type="ECO:0000256" key="4">
    <source>
        <dbReference type="SAM" id="Phobius"/>
    </source>
</evidence>
<feature type="transmembrane region" description="Helical" evidence="4">
    <location>
        <begin position="588"/>
        <end position="611"/>
    </location>
</feature>
<feature type="transmembrane region" description="Helical" evidence="4">
    <location>
        <begin position="317"/>
        <end position="338"/>
    </location>
</feature>
<dbReference type="Gene3D" id="2.160.10.10">
    <property type="entry name" value="Hexapeptide repeat proteins"/>
    <property type="match status" value="2"/>
</dbReference>
<dbReference type="SUPFAM" id="SSF56801">
    <property type="entry name" value="Acetyl-CoA synthetase-like"/>
    <property type="match status" value="1"/>
</dbReference>
<evidence type="ECO:0000259" key="5">
    <source>
        <dbReference type="PROSITE" id="PS50075"/>
    </source>
</evidence>
<feature type="transmembrane region" description="Helical" evidence="4">
    <location>
        <begin position="358"/>
        <end position="382"/>
    </location>
</feature>
<dbReference type="PANTHER" id="PTHR22754">
    <property type="entry name" value="DISCO-INTERACTING PROTEIN 2 DIP2 -RELATED"/>
    <property type="match status" value="1"/>
</dbReference>
<dbReference type="InterPro" id="IPR020835">
    <property type="entry name" value="Catalase_sf"/>
</dbReference>
<evidence type="ECO:0000256" key="3">
    <source>
        <dbReference type="SAM" id="MobiDB-lite"/>
    </source>
</evidence>
<sequence length="1964" mass="218121">MNKLEGRIYTRTGDLGRVIDGNLFITGRIKDLIIVAGRNVYSADVEKTVESSCDLLRPGCCAVIGVPEEILSAKGIPMNEGSDQVGLVAIAEVKDGKPVNKDVVEQIKVKVAEEHGVSLAAVKLIKPRTISKTTSGKIRRFECLKQFTDEKLNLVPEPIIPRRSLTRSYTTGTCRDGHTPRPQLKTAPPTSNGTRLSYKEIVEYLKKLISEQTGVPGSRISTTANLTSYGIDSIGVVRAAQKLSDFLGVPVGAVDIFTATSIEDLATFSENLLMKSQPQDMRNNVSNSEVDDMYMSSQLETEVNLPQDVSFAQQLQIMVLQFLALAYVSVLLIFPAYVSISMYTKLVSSSLAPTTPLVSYMISLAFAPLAWISCIFATCTCISLFGNSFLQPNYALLPIFSLWSLDYVKWWALYKAQEVSSKVYAVHLRGTVLLNYWFQMFGAKIGSSVVLDTIDVTDPALVSIGDGVVIAEGALLQSHEVRNGILSLRPIRIGKNSSVGPYAVIQKGSVVRDGTEVAPLQVIEEGKMVPRSNKSNNHKVAVPKDSNAVHHMIGIYIVGFISSLSAAIIYSLYILLSRTTPNLEHFMFLCISGAFHWFPLTIAAYTIIINGASLNPLIFSISVAAAYTAHGIVLTLLTSMLSHSLTRNEETHDHLKMWLRQRLIVACHLRFAKLLSGTEAFCIYLRLLGARVGKFCSIRAINPILEPKLLSIGDGVHLGDFSRIITRFYSSNGFTTGKVDVQENCVVGSQSIVLPGATIEREVILGALSAAPINSVLLRGGVYIGSQSPIMIKNTVHELDERIEEMDVKYKKIVGNLAANLAATTLKVRTRYFHRIGVSGKGSLRIYDKIEGLPQHKIFQCGKTYPIIVRHSNSLSADDDARFDARGAAVRILANESDCRASILDLTLKTGNAFYARTVSDFATWLVCGLPAREAHVKRVPHVREAVWTSLRNAETFTELHYYSNICRLFRFDNGDEMYVKFKLRPFDRTISEDSGKIEPMGILPPETGAIPREINDDRPLLFLADDFQRRVSSSDGVRYIFQLQFRPVPLDEAARDEALDCTKPWDEAEFPFVDVAEVHINQNLTAEESEELQFNPFIKCNEIDVIRATSASQSASIDHGRSLIYQICQHLRNNEPLPEAWRGFIEQSDVKVDLSGCPVAAALQKDASVSSNQVTLARAWHQTVWSIFAQPLMQTLFPYFLLAYVVSAPLKWLLFAHASMNYPLHWLLPPFWIVSGVAAAVACALAKWVLVGRKKDGGTVLIWSGSVFMDTVWQAFKTLAGEYFIETTGGSMFFAVWMKLMGAEVDVGGGVYVDSMGAALNPEMVEIDGGGCVGREALLFGHIYEGDGGKVKFGKIRIGEGGFVGSRAVAMPGVVVEEGGSLVINGDTVTGAIGSHIPECDATLKPFVGQKFKSIDEATIFYRVYGEAAGFDVRLGSTIKHDDGVIIWKYLLCSCEGHKNSLPDDVNDDGKKKRRRRVSRRDDNLKSIFWADPISRRNYAVFGDVVSFDCTYKRNRYEMIFAPFIGKDNHGKCVTFGAYLLSGENHESFEWVFEQFKRCMGGSPPMIITDQDAAMKIAVERVLPDSRHRLCMWHIMLKVLKKSPSHLKHDEAFKKRLNDVVWTDMIEPDEFEEKWKAVMEEFGLTGHSLFTSLFDIRKYWIPAYFRDHSMGGLCRTTSISESMNSFFSKYLNLGSNLVEFLIHFDSAIDAQRNSYEFQNNYDYSTFPQVKTSKTFEKHAAKVYTTNMFLKVQQEIEQSCYICSVTSMEKSDVGMIYGVDDGSDHTFMVSYNKDANTAWVDIPDKYIAPRWTRSALLNSIPELGDDVLQKCVASDEKKRRINKMVSDFYACVGAVEGDDEKTKFLMAGINDLKGALVTGSSTSTYSTANKRRLFYNFYGSAKPADVEVNPPLHVSIKGSGSDVKSRKAKVVRVANKPLRKCGKCGKKTNHDSRNCPDTMNCSDA</sequence>
<feature type="transmembrane region" description="Helical" evidence="4">
    <location>
        <begin position="553"/>
        <end position="576"/>
    </location>
</feature>
<organism evidence="6 7">
    <name type="scientific">Perilla frutescens var. hirtella</name>
    <name type="common">Perilla citriodora</name>
    <name type="synonym">Perilla setoyensis</name>
    <dbReference type="NCBI Taxonomy" id="608512"/>
    <lineage>
        <taxon>Eukaryota</taxon>
        <taxon>Viridiplantae</taxon>
        <taxon>Streptophyta</taxon>
        <taxon>Embryophyta</taxon>
        <taxon>Tracheophyta</taxon>
        <taxon>Spermatophyta</taxon>
        <taxon>Magnoliopsida</taxon>
        <taxon>eudicotyledons</taxon>
        <taxon>Gunneridae</taxon>
        <taxon>Pentapetalae</taxon>
        <taxon>asterids</taxon>
        <taxon>lamiids</taxon>
        <taxon>Lamiales</taxon>
        <taxon>Lamiaceae</taxon>
        <taxon>Nepetoideae</taxon>
        <taxon>Elsholtzieae</taxon>
        <taxon>Perilla</taxon>
    </lineage>
</organism>
<dbReference type="InterPro" id="IPR009081">
    <property type="entry name" value="PP-bd_ACP"/>
</dbReference>
<keyword evidence="4" id="KW-1133">Transmembrane helix</keyword>
<dbReference type="SMART" id="SM00823">
    <property type="entry name" value="PKS_PP"/>
    <property type="match status" value="1"/>
</dbReference>
<dbReference type="GO" id="GO:0020037">
    <property type="term" value="F:heme binding"/>
    <property type="evidence" value="ECO:0007669"/>
    <property type="project" value="InterPro"/>
</dbReference>
<dbReference type="PROSITE" id="PS00012">
    <property type="entry name" value="PHOSPHOPANTETHEINE"/>
    <property type="match status" value="1"/>
</dbReference>
<evidence type="ECO:0000256" key="2">
    <source>
        <dbReference type="ARBA" id="ARBA00022553"/>
    </source>
</evidence>
<keyword evidence="1" id="KW-0596">Phosphopantetheine</keyword>
<dbReference type="Proteomes" id="UP001190926">
    <property type="component" value="Unassembled WGS sequence"/>
</dbReference>
<dbReference type="InterPro" id="IPR020806">
    <property type="entry name" value="PKS_PP-bd"/>
</dbReference>
<dbReference type="SUPFAM" id="SSF56634">
    <property type="entry name" value="Heme-dependent catalase-like"/>
    <property type="match status" value="1"/>
</dbReference>
<gene>
    <name evidence="6" type="ORF">C2S53_020388</name>
</gene>
<evidence type="ECO:0000313" key="7">
    <source>
        <dbReference type="Proteomes" id="UP001190926"/>
    </source>
</evidence>
<evidence type="ECO:0000313" key="6">
    <source>
        <dbReference type="EMBL" id="KAH6757206.1"/>
    </source>
</evidence>
<dbReference type="Gene3D" id="1.10.1200.10">
    <property type="entry name" value="ACP-like"/>
    <property type="match status" value="1"/>
</dbReference>
<reference evidence="6 7" key="1">
    <citation type="journal article" date="2021" name="Nat. Commun.">
        <title>Incipient diploidization of the medicinal plant Perilla within 10,000 years.</title>
        <authorList>
            <person name="Zhang Y."/>
            <person name="Shen Q."/>
            <person name="Leng L."/>
            <person name="Zhang D."/>
            <person name="Chen S."/>
            <person name="Shi Y."/>
            <person name="Ning Z."/>
            <person name="Chen S."/>
        </authorList>
    </citation>
    <scope>NUCLEOTIDE SEQUENCE [LARGE SCALE GENOMIC DNA]</scope>
    <source>
        <strain evidence="7">cv. PC099</strain>
    </source>
</reference>
<keyword evidence="4" id="KW-0472">Membrane</keyword>
<dbReference type="GO" id="GO:0031177">
    <property type="term" value="F:phosphopantetheine binding"/>
    <property type="evidence" value="ECO:0007669"/>
    <property type="project" value="InterPro"/>
</dbReference>
<dbReference type="Pfam" id="PF00550">
    <property type="entry name" value="PP-binding"/>
    <property type="match status" value="1"/>
</dbReference>
<dbReference type="Gene3D" id="3.30.300.30">
    <property type="match status" value="1"/>
</dbReference>
<dbReference type="InterPro" id="IPR036736">
    <property type="entry name" value="ACP-like_sf"/>
</dbReference>
<dbReference type="SUPFAM" id="SSF47336">
    <property type="entry name" value="ACP-like"/>
    <property type="match status" value="1"/>
</dbReference>
<protein>
    <recommendedName>
        <fullName evidence="5">Carrier domain-containing protein</fullName>
    </recommendedName>
</protein>
<dbReference type="Gene3D" id="2.40.180.10">
    <property type="entry name" value="Catalase core domain"/>
    <property type="match status" value="1"/>
</dbReference>
<comment type="caution">
    <text evidence="6">The sequence shown here is derived from an EMBL/GenBank/DDBJ whole genome shotgun (WGS) entry which is preliminary data.</text>
</comment>
<dbReference type="InterPro" id="IPR006162">
    <property type="entry name" value="Ppantetheine_attach_site"/>
</dbReference>
<dbReference type="InterPro" id="IPR018289">
    <property type="entry name" value="MULE_transposase_dom"/>
</dbReference>
<keyword evidence="2" id="KW-0597">Phosphoprotein</keyword>
<dbReference type="Pfam" id="PF10551">
    <property type="entry name" value="MULE"/>
    <property type="match status" value="1"/>
</dbReference>
<accession>A0AAD4IR32</accession>
<feature type="region of interest" description="Disordered" evidence="3">
    <location>
        <begin position="169"/>
        <end position="192"/>
    </location>
</feature>
<proteinExistence type="predicted"/>
<evidence type="ECO:0000256" key="1">
    <source>
        <dbReference type="ARBA" id="ARBA00022450"/>
    </source>
</evidence>
<keyword evidence="4" id="KW-0812">Transmembrane</keyword>
<feature type="domain" description="Carrier" evidence="5">
    <location>
        <begin position="199"/>
        <end position="273"/>
    </location>
</feature>
<name>A0AAD4IR32_PERFH</name>
<feature type="transmembrane region" description="Helical" evidence="4">
    <location>
        <begin position="1231"/>
        <end position="1251"/>
    </location>
</feature>
<dbReference type="PANTHER" id="PTHR22754:SF32">
    <property type="entry name" value="DISCO-INTERACTING PROTEIN 2"/>
    <property type="match status" value="1"/>
</dbReference>
<dbReference type="InterPro" id="IPR011004">
    <property type="entry name" value="Trimer_LpxA-like_sf"/>
</dbReference>
<dbReference type="PROSITE" id="PS50075">
    <property type="entry name" value="CARRIER"/>
    <property type="match status" value="1"/>
</dbReference>
<keyword evidence="7" id="KW-1185">Reference proteome</keyword>
<feature type="transmembrane region" description="Helical" evidence="4">
    <location>
        <begin position="617"/>
        <end position="637"/>
    </location>
</feature>
<dbReference type="InterPro" id="IPR045851">
    <property type="entry name" value="AMP-bd_C_sf"/>
</dbReference>
<feature type="transmembrane region" description="Helical" evidence="4">
    <location>
        <begin position="1197"/>
        <end position="1219"/>
    </location>
</feature>
<dbReference type="SUPFAM" id="SSF51161">
    <property type="entry name" value="Trimeric LpxA-like enzymes"/>
    <property type="match status" value="3"/>
</dbReference>